<reference evidence="2" key="1">
    <citation type="submission" date="2020-10" db="EMBL/GenBank/DDBJ databases">
        <authorList>
            <person name="Castelo-Branco R."/>
            <person name="Eusebio N."/>
            <person name="Adriana R."/>
            <person name="Vieira A."/>
            <person name="Brugerolle De Fraissinette N."/>
            <person name="Rezende De Castro R."/>
            <person name="Schneider M.P."/>
            <person name="Vasconcelos V."/>
            <person name="Leao P.N."/>
        </authorList>
    </citation>
    <scope>NUCLEOTIDE SEQUENCE</scope>
    <source>
        <strain evidence="2">LEGE 07310</strain>
    </source>
</reference>
<dbReference type="AlphaFoldDB" id="A0A8J7DD23"/>
<feature type="compositionally biased region" description="Polar residues" evidence="1">
    <location>
        <begin position="1"/>
        <end position="10"/>
    </location>
</feature>
<evidence type="ECO:0000256" key="1">
    <source>
        <dbReference type="SAM" id="MobiDB-lite"/>
    </source>
</evidence>
<dbReference type="EMBL" id="JADEXG010000030">
    <property type="protein sequence ID" value="MBE9078278.1"/>
    <property type="molecule type" value="Genomic_DNA"/>
</dbReference>
<evidence type="ECO:0000313" key="3">
    <source>
        <dbReference type="Proteomes" id="UP000636505"/>
    </source>
</evidence>
<gene>
    <name evidence="2" type="ORF">IQ241_13410</name>
</gene>
<keyword evidence="3" id="KW-1185">Reference proteome</keyword>
<accession>A0A8J7DD23</accession>
<comment type="caution">
    <text evidence="2">The sequence shown here is derived from an EMBL/GenBank/DDBJ whole genome shotgun (WGS) entry which is preliminary data.</text>
</comment>
<organism evidence="2 3">
    <name type="scientific">Vasconcelosia minhoensis LEGE 07310</name>
    <dbReference type="NCBI Taxonomy" id="915328"/>
    <lineage>
        <taxon>Bacteria</taxon>
        <taxon>Bacillati</taxon>
        <taxon>Cyanobacteriota</taxon>
        <taxon>Cyanophyceae</taxon>
        <taxon>Nodosilineales</taxon>
        <taxon>Cymatolegaceae</taxon>
        <taxon>Vasconcelosia</taxon>
        <taxon>Vasconcelosia minhoensis</taxon>
    </lineage>
</organism>
<feature type="region of interest" description="Disordered" evidence="1">
    <location>
        <begin position="1"/>
        <end position="20"/>
    </location>
</feature>
<dbReference type="PANTHER" id="PTHR33835:SF2">
    <property type="entry name" value="LYSINE-TRNA LIGASE"/>
    <property type="match status" value="1"/>
</dbReference>
<name>A0A8J7DD23_9CYAN</name>
<proteinExistence type="predicted"/>
<protein>
    <submittedName>
        <fullName evidence="2">DUF4336 domain-containing protein</fullName>
    </submittedName>
</protein>
<evidence type="ECO:0000313" key="2">
    <source>
        <dbReference type="EMBL" id="MBE9078278.1"/>
    </source>
</evidence>
<dbReference type="InterPro" id="IPR025638">
    <property type="entry name" value="DUF4336"/>
</dbReference>
<dbReference type="PANTHER" id="PTHR33835">
    <property type="entry name" value="YALI0C07656P"/>
    <property type="match status" value="1"/>
</dbReference>
<dbReference type="Proteomes" id="UP000636505">
    <property type="component" value="Unassembled WGS sequence"/>
</dbReference>
<sequence>MQDRTPQTGDALQEKQPRGVAKARSREFSWNFWPAAPLYPYGQRRTLQREIVKDRIWTFDQTQGILYVIVPVRMTVVRLASGGLLVYAPVAPTPECVRGVRSLEALHGPVRYIILPTVSAIEHKAFVGPFARQFPQAQVYVSPNQWSFPVNLPLSWLGFPPNRTQVLPANSADAPFADEFDYATVGPIDLNAGPYVETAFFHRLTQTLLMIDSVLTVPTDPPPVLALDPYPLLFHAREDAFDTVEDTAENRRKGWQRIALFTFYFSPSALEVTGLGQTLADALKSPNRSKKAYFGLYPFRWKADWQQSFETLRCEGRLLVAPILQTLIYSRAAKQVLDWADQIASWDFQQIIPCHFTAPVAATPEQLRAAFTFLERPGAGSKTHPLPEADFALLRKIDRQLNGSGVLPPSGGGSG</sequence>
<dbReference type="Pfam" id="PF14234">
    <property type="entry name" value="DUF4336"/>
    <property type="match status" value="1"/>
</dbReference>